<feature type="compositionally biased region" description="Polar residues" evidence="7">
    <location>
        <begin position="70"/>
        <end position="82"/>
    </location>
</feature>
<gene>
    <name evidence="8" type="ORF">R3I93_006120</name>
</gene>
<evidence type="ECO:0000256" key="4">
    <source>
        <dbReference type="ARBA" id="ARBA00023136"/>
    </source>
</evidence>
<organism evidence="8 9">
    <name type="scientific">Phoxinus phoxinus</name>
    <name type="common">Eurasian minnow</name>
    <dbReference type="NCBI Taxonomy" id="58324"/>
    <lineage>
        <taxon>Eukaryota</taxon>
        <taxon>Metazoa</taxon>
        <taxon>Chordata</taxon>
        <taxon>Craniata</taxon>
        <taxon>Vertebrata</taxon>
        <taxon>Euteleostomi</taxon>
        <taxon>Actinopterygii</taxon>
        <taxon>Neopterygii</taxon>
        <taxon>Teleostei</taxon>
        <taxon>Ostariophysi</taxon>
        <taxon>Cypriniformes</taxon>
        <taxon>Leuciscidae</taxon>
        <taxon>Phoxininae</taxon>
        <taxon>Phoxinus</taxon>
    </lineage>
</organism>
<sequence>MDGDQNRCSQCVQAYQRYDLHAQEKYEEFEMMADKYETDVYSVRTCMEECKPDKLLASVNEGRNAEGVGRSQSEPLASSCKG</sequence>
<dbReference type="AlphaFoldDB" id="A0AAN9D9R7"/>
<keyword evidence="4" id="KW-0472">Membrane</keyword>
<dbReference type="GO" id="GO:0015275">
    <property type="term" value="F:stretch-activated, monoatomic cation-selective, calcium channel activity"/>
    <property type="evidence" value="ECO:0007669"/>
    <property type="project" value="TreeGrafter"/>
</dbReference>
<evidence type="ECO:0000256" key="7">
    <source>
        <dbReference type="SAM" id="MobiDB-lite"/>
    </source>
</evidence>
<evidence type="ECO:0000256" key="5">
    <source>
        <dbReference type="ARBA" id="ARBA00023180"/>
    </source>
</evidence>
<protein>
    <submittedName>
        <fullName evidence="8">Uncharacterized protein</fullName>
    </submittedName>
</protein>
<dbReference type="GO" id="GO:0005886">
    <property type="term" value="C:plasma membrane"/>
    <property type="evidence" value="ECO:0007669"/>
    <property type="project" value="TreeGrafter"/>
</dbReference>
<dbReference type="Proteomes" id="UP001364617">
    <property type="component" value="Unassembled WGS sequence"/>
</dbReference>
<feature type="region of interest" description="Disordered" evidence="7">
    <location>
        <begin position="63"/>
        <end position="82"/>
    </location>
</feature>
<accession>A0AAN9D9R7</accession>
<evidence type="ECO:0000256" key="1">
    <source>
        <dbReference type="ARBA" id="ARBA00004141"/>
    </source>
</evidence>
<evidence type="ECO:0000256" key="2">
    <source>
        <dbReference type="ARBA" id="ARBA00022692"/>
    </source>
</evidence>
<dbReference type="EMBL" id="JAYKXH010000006">
    <property type="protein sequence ID" value="KAK7166246.1"/>
    <property type="molecule type" value="Genomic_DNA"/>
</dbReference>
<keyword evidence="3" id="KW-1133">Transmembrane helix</keyword>
<comment type="subcellular location">
    <subcellularLocation>
        <location evidence="1">Membrane</location>
        <topology evidence="1">Multi-pass membrane protein</topology>
    </subcellularLocation>
</comment>
<dbReference type="InterPro" id="IPR055288">
    <property type="entry name" value="NALCN_aux_factor_1/2"/>
</dbReference>
<keyword evidence="5" id="KW-0325">Glycoprotein</keyword>
<keyword evidence="9" id="KW-1185">Reference proteome</keyword>
<evidence type="ECO:0000313" key="9">
    <source>
        <dbReference type="Proteomes" id="UP001364617"/>
    </source>
</evidence>
<proteinExistence type="inferred from homology"/>
<comment type="similarity">
    <text evidence="6">Belongs to the NALF family.</text>
</comment>
<evidence type="ECO:0000313" key="8">
    <source>
        <dbReference type="EMBL" id="KAK7166246.1"/>
    </source>
</evidence>
<evidence type="ECO:0000256" key="6">
    <source>
        <dbReference type="ARBA" id="ARBA00029445"/>
    </source>
</evidence>
<comment type="caution">
    <text evidence="8">The sequence shown here is derived from an EMBL/GenBank/DDBJ whole genome shotgun (WGS) entry which is preliminary data.</text>
</comment>
<reference evidence="8 9" key="1">
    <citation type="submission" date="2024-02" db="EMBL/GenBank/DDBJ databases">
        <title>Chromosome-level genome assembly of the Eurasian Minnow (Phoxinus phoxinus).</title>
        <authorList>
            <person name="Oriowo T.O."/>
            <person name="Martin S."/>
            <person name="Stange M."/>
            <person name="Chrysostomakis Y."/>
            <person name="Brown T."/>
            <person name="Winkler S."/>
            <person name="Kukowka S."/>
            <person name="Myers E.W."/>
            <person name="Bohne A."/>
        </authorList>
    </citation>
    <scope>NUCLEOTIDE SEQUENCE [LARGE SCALE GENOMIC DNA]</scope>
    <source>
        <strain evidence="8">ZFMK-TIS-60720</strain>
        <tissue evidence="8">Whole Organism</tissue>
    </source>
</reference>
<dbReference type="PANTHER" id="PTHR15819:SF9">
    <property type="entry name" value="NALCN CHANNEL AUXILIARY FACTOR 1"/>
    <property type="match status" value="1"/>
</dbReference>
<keyword evidence="2" id="KW-0812">Transmembrane</keyword>
<name>A0AAN9D9R7_9TELE</name>
<dbReference type="GO" id="GO:0098703">
    <property type="term" value="P:calcium ion import across plasma membrane"/>
    <property type="evidence" value="ECO:0007669"/>
    <property type="project" value="TreeGrafter"/>
</dbReference>
<evidence type="ECO:0000256" key="3">
    <source>
        <dbReference type="ARBA" id="ARBA00022989"/>
    </source>
</evidence>
<dbReference type="PANTHER" id="PTHR15819">
    <property type="entry name" value="TRANSMEMBRANE PROTEIN FAM155"/>
    <property type="match status" value="1"/>
</dbReference>